<comment type="subcellular location">
    <subcellularLocation>
        <location evidence="1">Cell membrane</location>
        <topology evidence="1">Multi-pass membrane protein</topology>
    </subcellularLocation>
</comment>
<evidence type="ECO:0000256" key="2">
    <source>
        <dbReference type="ARBA" id="ARBA00010792"/>
    </source>
</evidence>
<comment type="similarity">
    <text evidence="2">Belongs to the DedA family.</text>
</comment>
<reference evidence="9 10" key="1">
    <citation type="submission" date="2020-08" db="EMBL/GenBank/DDBJ databases">
        <title>Genomic Encyclopedia of Type Strains, Phase IV (KMG-V): Genome sequencing to study the core and pangenomes of soil and plant-associated prokaryotes.</title>
        <authorList>
            <person name="Whitman W."/>
        </authorList>
    </citation>
    <scope>NUCLEOTIDE SEQUENCE [LARGE SCALE GENOMIC DNA]</scope>
    <source>
        <strain evidence="9 10">B3ACCR2</strain>
    </source>
</reference>
<keyword evidence="3" id="KW-1003">Cell membrane</keyword>
<evidence type="ECO:0000313" key="10">
    <source>
        <dbReference type="Proteomes" id="UP000590811"/>
    </source>
</evidence>
<evidence type="ECO:0000256" key="4">
    <source>
        <dbReference type="ARBA" id="ARBA00022692"/>
    </source>
</evidence>
<feature type="transmembrane region" description="Helical" evidence="7">
    <location>
        <begin position="157"/>
        <end position="180"/>
    </location>
</feature>
<keyword evidence="5 7" id="KW-1133">Transmembrane helix</keyword>
<evidence type="ECO:0000256" key="1">
    <source>
        <dbReference type="ARBA" id="ARBA00004651"/>
    </source>
</evidence>
<comment type="caution">
    <text evidence="9">The sequence shown here is derived from an EMBL/GenBank/DDBJ whole genome shotgun (WGS) entry which is preliminary data.</text>
</comment>
<dbReference type="InterPro" id="IPR051311">
    <property type="entry name" value="DedA_domain"/>
</dbReference>
<dbReference type="Proteomes" id="UP000590811">
    <property type="component" value="Unassembled WGS sequence"/>
</dbReference>
<dbReference type="RefSeq" id="WP_184507894.1">
    <property type="nucleotide sequence ID" value="NZ_JACHVT010000001.1"/>
</dbReference>
<evidence type="ECO:0000256" key="3">
    <source>
        <dbReference type="ARBA" id="ARBA00022475"/>
    </source>
</evidence>
<protein>
    <submittedName>
        <fullName evidence="9">Membrane protein DedA with SNARE-associated domain</fullName>
    </submittedName>
</protein>
<dbReference type="PANTHER" id="PTHR42709">
    <property type="entry name" value="ALKALINE PHOSPHATASE LIKE PROTEIN"/>
    <property type="match status" value="1"/>
</dbReference>
<dbReference type="EMBL" id="JACHVT010000001">
    <property type="protein sequence ID" value="MBB2985499.1"/>
    <property type="molecule type" value="Genomic_DNA"/>
</dbReference>
<organism evidence="9 10">
    <name type="scientific">Terracoccus luteus</name>
    <dbReference type="NCBI Taxonomy" id="53356"/>
    <lineage>
        <taxon>Bacteria</taxon>
        <taxon>Bacillati</taxon>
        <taxon>Actinomycetota</taxon>
        <taxon>Actinomycetes</taxon>
        <taxon>Micrococcales</taxon>
        <taxon>Intrasporangiaceae</taxon>
        <taxon>Terracoccus</taxon>
    </lineage>
</organism>
<evidence type="ECO:0000256" key="5">
    <source>
        <dbReference type="ARBA" id="ARBA00022989"/>
    </source>
</evidence>
<keyword evidence="6 7" id="KW-0472">Membrane</keyword>
<feature type="transmembrane region" description="Helical" evidence="7">
    <location>
        <begin position="68"/>
        <end position="91"/>
    </location>
</feature>
<feature type="domain" description="VTT" evidence="8">
    <location>
        <begin position="50"/>
        <end position="177"/>
    </location>
</feature>
<accession>A0A839PR07</accession>
<dbReference type="InterPro" id="IPR032816">
    <property type="entry name" value="VTT_dom"/>
</dbReference>
<feature type="transmembrane region" description="Helical" evidence="7">
    <location>
        <begin position="25"/>
        <end position="47"/>
    </location>
</feature>
<dbReference type="AlphaFoldDB" id="A0A839PR07"/>
<dbReference type="PANTHER" id="PTHR42709:SF6">
    <property type="entry name" value="UNDECAPRENYL PHOSPHATE TRANSPORTER A"/>
    <property type="match status" value="1"/>
</dbReference>
<dbReference type="GO" id="GO:0005886">
    <property type="term" value="C:plasma membrane"/>
    <property type="evidence" value="ECO:0007669"/>
    <property type="project" value="UniProtKB-SubCell"/>
</dbReference>
<proteinExistence type="inferred from homology"/>
<sequence>MLLAVPAAPSAVVSATPTTGVAGWAIGVMETLGGLGAGLLIALENLFPPLPSEIILPLAGFTASRGEFSLVGALAWTTAGAVLGALVLYGVSRRVGEERVRAVARRMPLVDERDIDKAQAWFERHGDAAVFFGRMVPVVRSLVSVPAGVARMPAWRFVLLSAAGSLVWNGVFVSAGYLLGQNWALVEPYAEVLQYLVLAVAAALVGLFVAKRVRLHRAGVR</sequence>
<dbReference type="Pfam" id="PF09335">
    <property type="entry name" value="VTT_dom"/>
    <property type="match status" value="1"/>
</dbReference>
<evidence type="ECO:0000259" key="8">
    <source>
        <dbReference type="Pfam" id="PF09335"/>
    </source>
</evidence>
<evidence type="ECO:0000313" key="9">
    <source>
        <dbReference type="EMBL" id="MBB2985499.1"/>
    </source>
</evidence>
<keyword evidence="4 7" id="KW-0812">Transmembrane</keyword>
<name>A0A839PR07_9MICO</name>
<evidence type="ECO:0000256" key="7">
    <source>
        <dbReference type="SAM" id="Phobius"/>
    </source>
</evidence>
<evidence type="ECO:0000256" key="6">
    <source>
        <dbReference type="ARBA" id="ARBA00023136"/>
    </source>
</evidence>
<gene>
    <name evidence="9" type="ORF">FHW14_000639</name>
</gene>
<feature type="transmembrane region" description="Helical" evidence="7">
    <location>
        <begin position="192"/>
        <end position="210"/>
    </location>
</feature>